<comment type="caution">
    <text evidence="1">The sequence shown here is derived from an EMBL/GenBank/DDBJ whole genome shotgun (WGS) entry which is preliminary data.</text>
</comment>
<name>A0A2I0LE56_PUNGR</name>
<keyword evidence="2" id="KW-1185">Reference proteome</keyword>
<proteinExistence type="predicted"/>
<accession>A0A2I0LE56</accession>
<evidence type="ECO:0000313" key="2">
    <source>
        <dbReference type="Proteomes" id="UP000233551"/>
    </source>
</evidence>
<dbReference type="AlphaFoldDB" id="A0A2I0LE56"/>
<protein>
    <submittedName>
        <fullName evidence="1">Uncharacterized protein</fullName>
    </submittedName>
</protein>
<evidence type="ECO:0000313" key="1">
    <source>
        <dbReference type="EMBL" id="PKI78957.1"/>
    </source>
</evidence>
<reference evidence="1 2" key="1">
    <citation type="submission" date="2017-11" db="EMBL/GenBank/DDBJ databases">
        <title>De-novo sequencing of pomegranate (Punica granatum L.) genome.</title>
        <authorList>
            <person name="Akparov Z."/>
            <person name="Amiraslanov A."/>
            <person name="Hajiyeva S."/>
            <person name="Abbasov M."/>
            <person name="Kaur K."/>
            <person name="Hamwieh A."/>
            <person name="Solovyev V."/>
            <person name="Salamov A."/>
            <person name="Braich B."/>
            <person name="Kosarev P."/>
            <person name="Mahmoud A."/>
            <person name="Hajiyev E."/>
            <person name="Babayeva S."/>
            <person name="Izzatullayeva V."/>
            <person name="Mammadov A."/>
            <person name="Mammadov A."/>
            <person name="Sharifova S."/>
            <person name="Ojaghi J."/>
            <person name="Eynullazada K."/>
            <person name="Bayramov B."/>
            <person name="Abdulazimova A."/>
            <person name="Shahmuradov I."/>
        </authorList>
    </citation>
    <scope>NUCLEOTIDE SEQUENCE [LARGE SCALE GENOMIC DNA]</scope>
    <source>
        <strain evidence="2">cv. AG2017</strain>
        <tissue evidence="1">Leaf</tissue>
    </source>
</reference>
<gene>
    <name evidence="1" type="ORF">CRG98_000651</name>
</gene>
<organism evidence="1 2">
    <name type="scientific">Punica granatum</name>
    <name type="common">Pomegranate</name>
    <dbReference type="NCBI Taxonomy" id="22663"/>
    <lineage>
        <taxon>Eukaryota</taxon>
        <taxon>Viridiplantae</taxon>
        <taxon>Streptophyta</taxon>
        <taxon>Embryophyta</taxon>
        <taxon>Tracheophyta</taxon>
        <taxon>Spermatophyta</taxon>
        <taxon>Magnoliopsida</taxon>
        <taxon>eudicotyledons</taxon>
        <taxon>Gunneridae</taxon>
        <taxon>Pentapetalae</taxon>
        <taxon>rosids</taxon>
        <taxon>malvids</taxon>
        <taxon>Myrtales</taxon>
        <taxon>Lythraceae</taxon>
        <taxon>Punica</taxon>
    </lineage>
</organism>
<dbReference type="EMBL" id="PGOL01000024">
    <property type="protein sequence ID" value="PKI78957.1"/>
    <property type="molecule type" value="Genomic_DNA"/>
</dbReference>
<sequence>MTAEGGWDLFSGRRCDHASDFRCVRAGPYFVCWSSCLRSLWRKAKGSPKKKNYGLTQRLDFGSVDGMKANLVQHDGPQNRARIFGGRFGGRADSICSLTQNLYLT</sequence>
<dbReference type="Proteomes" id="UP000233551">
    <property type="component" value="Unassembled WGS sequence"/>
</dbReference>